<feature type="transmembrane region" description="Helical" evidence="2">
    <location>
        <begin position="2084"/>
        <end position="2108"/>
    </location>
</feature>
<keyword evidence="5" id="KW-1185">Reference proteome</keyword>
<feature type="compositionally biased region" description="Basic and acidic residues" evidence="1">
    <location>
        <begin position="54"/>
        <end position="81"/>
    </location>
</feature>
<dbReference type="GO" id="GO:0038023">
    <property type="term" value="F:signaling receptor activity"/>
    <property type="evidence" value="ECO:0007669"/>
    <property type="project" value="InterPro"/>
</dbReference>
<feature type="transmembrane region" description="Helical" evidence="2">
    <location>
        <begin position="2281"/>
        <end position="2300"/>
    </location>
</feature>
<reference evidence="3 5" key="1">
    <citation type="journal article" date="2012" name="Nature">
        <title>Algal genomes reveal evolutionary mosaicism and the fate of nucleomorphs.</title>
        <authorList>
            <consortium name="DOE Joint Genome Institute"/>
            <person name="Curtis B.A."/>
            <person name="Tanifuji G."/>
            <person name="Burki F."/>
            <person name="Gruber A."/>
            <person name="Irimia M."/>
            <person name="Maruyama S."/>
            <person name="Arias M.C."/>
            <person name="Ball S.G."/>
            <person name="Gile G.H."/>
            <person name="Hirakawa Y."/>
            <person name="Hopkins J.F."/>
            <person name="Kuo A."/>
            <person name="Rensing S.A."/>
            <person name="Schmutz J."/>
            <person name="Symeonidi A."/>
            <person name="Elias M."/>
            <person name="Eveleigh R.J."/>
            <person name="Herman E.K."/>
            <person name="Klute M.J."/>
            <person name="Nakayama T."/>
            <person name="Obornik M."/>
            <person name="Reyes-Prieto A."/>
            <person name="Armbrust E.V."/>
            <person name="Aves S.J."/>
            <person name="Beiko R.G."/>
            <person name="Coutinho P."/>
            <person name="Dacks J.B."/>
            <person name="Durnford D.G."/>
            <person name="Fast N.M."/>
            <person name="Green B.R."/>
            <person name="Grisdale C.J."/>
            <person name="Hempel F."/>
            <person name="Henrissat B."/>
            <person name="Hoppner M.P."/>
            <person name="Ishida K."/>
            <person name="Kim E."/>
            <person name="Koreny L."/>
            <person name="Kroth P.G."/>
            <person name="Liu Y."/>
            <person name="Malik S.B."/>
            <person name="Maier U.G."/>
            <person name="McRose D."/>
            <person name="Mock T."/>
            <person name="Neilson J.A."/>
            <person name="Onodera N.T."/>
            <person name="Poole A.M."/>
            <person name="Pritham E.J."/>
            <person name="Richards T.A."/>
            <person name="Rocap G."/>
            <person name="Roy S.W."/>
            <person name="Sarai C."/>
            <person name="Schaack S."/>
            <person name="Shirato S."/>
            <person name="Slamovits C.H."/>
            <person name="Spencer D.F."/>
            <person name="Suzuki S."/>
            <person name="Worden A.Z."/>
            <person name="Zauner S."/>
            <person name="Barry K."/>
            <person name="Bell C."/>
            <person name="Bharti A.K."/>
            <person name="Crow J.A."/>
            <person name="Grimwood J."/>
            <person name="Kramer R."/>
            <person name="Lindquist E."/>
            <person name="Lucas S."/>
            <person name="Salamov A."/>
            <person name="McFadden G.I."/>
            <person name="Lane C.E."/>
            <person name="Keeling P.J."/>
            <person name="Gray M.W."/>
            <person name="Grigoriev I.V."/>
            <person name="Archibald J.M."/>
        </authorList>
    </citation>
    <scope>NUCLEOTIDE SEQUENCE</scope>
    <source>
        <strain evidence="3 5">CCMP2712</strain>
    </source>
</reference>
<feature type="region of interest" description="Disordered" evidence="1">
    <location>
        <begin position="1849"/>
        <end position="1891"/>
    </location>
</feature>
<reference evidence="5" key="2">
    <citation type="submission" date="2012-11" db="EMBL/GenBank/DDBJ databases">
        <authorList>
            <person name="Kuo A."/>
            <person name="Curtis B.A."/>
            <person name="Tanifuji G."/>
            <person name="Burki F."/>
            <person name="Gruber A."/>
            <person name="Irimia M."/>
            <person name="Maruyama S."/>
            <person name="Arias M.C."/>
            <person name="Ball S.G."/>
            <person name="Gile G.H."/>
            <person name="Hirakawa Y."/>
            <person name="Hopkins J.F."/>
            <person name="Rensing S.A."/>
            <person name="Schmutz J."/>
            <person name="Symeonidi A."/>
            <person name="Elias M."/>
            <person name="Eveleigh R.J."/>
            <person name="Herman E.K."/>
            <person name="Klute M.J."/>
            <person name="Nakayama T."/>
            <person name="Obornik M."/>
            <person name="Reyes-Prieto A."/>
            <person name="Armbrust E.V."/>
            <person name="Aves S.J."/>
            <person name="Beiko R.G."/>
            <person name="Coutinho P."/>
            <person name="Dacks J.B."/>
            <person name="Durnford D.G."/>
            <person name="Fast N.M."/>
            <person name="Green B.R."/>
            <person name="Grisdale C."/>
            <person name="Hempe F."/>
            <person name="Henrissat B."/>
            <person name="Hoppner M.P."/>
            <person name="Ishida K.-I."/>
            <person name="Kim E."/>
            <person name="Koreny L."/>
            <person name="Kroth P.G."/>
            <person name="Liu Y."/>
            <person name="Malik S.-B."/>
            <person name="Maier U.G."/>
            <person name="McRose D."/>
            <person name="Mock T."/>
            <person name="Neilson J.A."/>
            <person name="Onodera N.T."/>
            <person name="Poole A.M."/>
            <person name="Pritham E.J."/>
            <person name="Richards T.A."/>
            <person name="Rocap G."/>
            <person name="Roy S.W."/>
            <person name="Sarai C."/>
            <person name="Schaack S."/>
            <person name="Shirato S."/>
            <person name="Slamovits C.H."/>
            <person name="Spencer D.F."/>
            <person name="Suzuki S."/>
            <person name="Worden A.Z."/>
            <person name="Zauner S."/>
            <person name="Barry K."/>
            <person name="Bell C."/>
            <person name="Bharti A.K."/>
            <person name="Crow J.A."/>
            <person name="Grimwood J."/>
            <person name="Kramer R."/>
            <person name="Lindquist E."/>
            <person name="Lucas S."/>
            <person name="Salamov A."/>
            <person name="McFadden G.I."/>
            <person name="Lane C.E."/>
            <person name="Keeling P.J."/>
            <person name="Gray M.W."/>
            <person name="Grigoriev I.V."/>
            <person name="Archibald J.M."/>
        </authorList>
    </citation>
    <scope>NUCLEOTIDE SEQUENCE</scope>
    <source>
        <strain evidence="5">CCMP2712</strain>
    </source>
</reference>
<feature type="compositionally biased region" description="Basic and acidic residues" evidence="1">
    <location>
        <begin position="101"/>
        <end position="111"/>
    </location>
</feature>
<dbReference type="Pfam" id="PF14752">
    <property type="entry name" value="RBP_receptor"/>
    <property type="match status" value="1"/>
</dbReference>
<feature type="region of interest" description="Disordered" evidence="1">
    <location>
        <begin position="1"/>
        <end position="24"/>
    </location>
</feature>
<feature type="transmembrane region" description="Helical" evidence="2">
    <location>
        <begin position="2218"/>
        <end position="2242"/>
    </location>
</feature>
<name>L1JRY4_GUITC</name>
<feature type="transmembrane region" description="Helical" evidence="2">
    <location>
        <begin position="1759"/>
        <end position="1779"/>
    </location>
</feature>
<evidence type="ECO:0000256" key="1">
    <source>
        <dbReference type="SAM" id="MobiDB-lite"/>
    </source>
</evidence>
<dbReference type="HOGENOM" id="CLU_229808_0_0_1"/>
<evidence type="ECO:0000256" key="2">
    <source>
        <dbReference type="SAM" id="Phobius"/>
    </source>
</evidence>
<dbReference type="KEGG" id="gtt:GUITHDRAFT_103531"/>
<dbReference type="GeneID" id="17307567"/>
<sequence length="2337" mass="254568">MEGLRIKTPPVRGSEQLDRPPLPNKQGFFKKLLSYFSAKKAQDDYEVQSVKSEATLKDDLSDANHIFDAEEHSSRPPDSGRRSNSISVSARDDVSVTSSRRTREVKSRADKDGDEQQSVTWSEDRSRDASPAGGKDVQLKDSFKILREPPVWFDPVEDRVRSRWFSVLSFTCIISVLSTVLLRGVWDTSTVLKLDKRPVLKTLFASGNPMIIDCYPLTNMSFKVQALNRNGWPLRDITIAVHVVDFRLSPVVRSRLPFCDPTWSSTAHAASNQPVCQVSLVGSSVLTDRDGVADFKRLAFDAALPGAYRLEFYTAESALNASEWVTVKPAISSIEADPLASPGRESGTDIQFDNREVPMKLSSSPPALRVIAGGGFAGIGSLPSRGVPGIDLNVTVHAVGLDFRYDLNGSLEETIALDAEEMEQWSLGSVVLSGNTAQASTDGFVSFPNLSVLGYDQPLLLLAFVCHGEVFVWSQVQLQPAFNVSERAASSDGFGALATVAFLHLPAPLAASSPSSVSILSWPDRAVEGEQFEVKFQHPSSLDGAALVPRVRPLPSAVQTAELYLEGPSSIAFGEMRTPVRMNEIDSRFKILLGSPAVVLLGSAGSGRAAGTFRFSTFGAAGEYEVIFYLFGRPVASRQINVTSSVGLVTVGASPSLCGPSYQPVCRHAGGQCSFGHFFGDKLVPPSSPCQGLVAMTVYTSLELGQSLLWILVHGSSSNAFVPGKFVELQMVPWGVNVSLWSSYSVDMNPVVTSSKFVAGSGKYGSASLASFQLLVVPPSISSLQPCLRIDDTLYPTGIQVQASSMVLEAEAACSALRACAFIRTVVGVPDIVQAGEVLKPFPAARIVDARGEGLSGRLVCFIYGTAKYLEAATSLQAFVDDSVVPGLKNSTQASLGLMDIQEASFPRACNFTESTGDVTFTNLFINSSSTDNSTRTLWRFVALNAFSNEHISCLRGYSAWAPACASSVRSSLVRNPIARIVTGPTPLVQSATVNGQPSLLLDPSDFSSQSRSINFSIPVSCYDDLDALVPFHGLEVRMSHLWNSRSEEAVSMDYSMSVSTSELLISLHTTLAGVYVLELNAFNLRRRVFLRMRYSKVSAMAQLRDRNAFYSDFTPIPCVWDCDAKNVSNIGQVHPQDLRFSLLDQSGKAVEGAQVYLLLECVSQCSANAGQLSGIVSLQSALHSDGETYAHVPSLSLSAARPGTYRFQVFLFGPSWQSAASQTSKLHILTSEFTVMDQVYISYSTPPFNLLPGRADMLLWNKTALGAGGGGGEEILAAVSVRIQRWSGNTAFLYPSAWRPPVLTVQMAGLAVGTQPGAGDTEVVNVTLQGLQLGYARAASTGSPLLASSSILGMSRTLRFGWYSFAIGGEGVTRDVETLLDNSSLWLPEGQGYLLSPPFGVSEKPFLLSIISRIPQVVGQGQEFLVRVQARLANGQPLEGVTVEAEIAVECTAEDASYCGPLQFKTVSGGPSPQSSYLFKDQVLITTVYTTRLILLTTTGFSLNASTDVTDTNGVADVLVVLGRAQPGRYRIRFRNGGTFSDDSDPFLVTNLVASINISVPLVGTAPGLSVPKRSLGPYDFNLGSSFVSLPSVYTITGVVGSQPTITSAQVRVLDSSGNALRRSSEVSLHIVTCGQDWVEPGTLVFPPNTTSGCEEFVDWNLTQPPSWVCEDGACDRGYTLFAGVNFFTTAETGFYYVFFASDGYVASQAQPLYASNLAIPAASELLSYRLVLMLGLGGMILLLNANIVDRSRVWIQLSLLGCIVFAIVSALYFRAVIASYGSPSKVQQEIVLCGGLMVINTFAITIILLRLVVQTDSLQYFTYRQKRYLTAFRNLLVSPEAREKKVKRTWSMRRKKNRVHPKEEEVTRASSSSHGPMVHGHNLGSNEDGKAQAEATGLQKRREILRKENAKDREIVLARKASTEEAMARQKKVRIQDEKEVKREVVELEGFWGLLGILADYGKELVDRLVGEGGGRGGSFETGFNYPVRLLQGFGMSACAVFVLLVALQSLTNRVVFGLERLRAEVVRYREALGNYQTSVSSSSSMAAYPTAPYSNRYDIVALSYTVMESIYGDGPAFFEQLLSSMLTGTSAGQLAIIASFLWAWLQIFRSYRRMMMQLRADHTLIRVWHFPIHDASGYVGRQLWSSLVSAMLVFIPVFFLVSFLLWQPTQRFFVFFVFLPLGGLALIELGCWGLRAWVNSIAVSGIYIRSRRIYGVYDFIGLYLHFLTGPALAVLRVLFTYADFAINFCRLDIPVLEGSLANFDPGHAAFMAMLYLDFFYNAPVTSVMAYNLSNALYRRRELKQISEAVGASKSILPFPFLPFLSGYDCLLLPF</sequence>
<feature type="region of interest" description="Disordered" evidence="1">
    <location>
        <begin position="54"/>
        <end position="136"/>
    </location>
</feature>
<feature type="transmembrane region" description="Helical" evidence="2">
    <location>
        <begin position="1728"/>
        <end position="1747"/>
    </location>
</feature>
<keyword evidence="2" id="KW-0472">Membrane</keyword>
<dbReference type="InterPro" id="IPR026612">
    <property type="entry name" value="STRA6-like"/>
</dbReference>
<feature type="compositionally biased region" description="Basic residues" evidence="1">
    <location>
        <begin position="1849"/>
        <end position="1861"/>
    </location>
</feature>
<protein>
    <submittedName>
        <fullName evidence="3 4">Uncharacterized protein</fullName>
    </submittedName>
</protein>
<feature type="transmembrane region" description="Helical" evidence="2">
    <location>
        <begin position="2146"/>
        <end position="2169"/>
    </location>
</feature>
<dbReference type="OrthoDB" id="10684298at2759"/>
<dbReference type="RefSeq" id="XP_005837930.1">
    <property type="nucleotide sequence ID" value="XM_005837873.1"/>
</dbReference>
<proteinExistence type="predicted"/>
<evidence type="ECO:0000313" key="5">
    <source>
        <dbReference type="Proteomes" id="UP000011087"/>
    </source>
</evidence>
<dbReference type="EnsemblProtists" id="EKX50950">
    <property type="protein sequence ID" value="EKX50950"/>
    <property type="gene ID" value="GUITHDRAFT_103531"/>
</dbReference>
<dbReference type="PaxDb" id="55529-EKX50950"/>
<dbReference type="EMBL" id="JH992977">
    <property type="protein sequence ID" value="EKX50950.1"/>
    <property type="molecule type" value="Genomic_DNA"/>
</dbReference>
<dbReference type="Proteomes" id="UP000011087">
    <property type="component" value="Unassembled WGS sequence"/>
</dbReference>
<evidence type="ECO:0000313" key="4">
    <source>
        <dbReference type="EnsemblProtists" id="EKX50950"/>
    </source>
</evidence>
<gene>
    <name evidence="3" type="ORF">GUITHDRAFT_103531</name>
</gene>
<organism evidence="3">
    <name type="scientific">Guillardia theta (strain CCMP2712)</name>
    <name type="common">Cryptophyte</name>
    <dbReference type="NCBI Taxonomy" id="905079"/>
    <lineage>
        <taxon>Eukaryota</taxon>
        <taxon>Cryptophyceae</taxon>
        <taxon>Pyrenomonadales</taxon>
        <taxon>Geminigeraceae</taxon>
        <taxon>Guillardia</taxon>
    </lineage>
</organism>
<evidence type="ECO:0000313" key="3">
    <source>
        <dbReference type="EMBL" id="EKX50950.1"/>
    </source>
</evidence>
<reference evidence="4" key="3">
    <citation type="submission" date="2015-06" db="UniProtKB">
        <authorList>
            <consortium name="EnsemblProtists"/>
        </authorList>
    </citation>
    <scope>IDENTIFICATION</scope>
</reference>
<keyword evidence="2" id="KW-1133">Transmembrane helix</keyword>
<keyword evidence="2" id="KW-0812">Transmembrane</keyword>
<feature type="transmembrane region" description="Helical" evidence="2">
    <location>
        <begin position="1791"/>
        <end position="1815"/>
    </location>
</feature>
<feature type="transmembrane region" description="Helical" evidence="2">
    <location>
        <begin position="2175"/>
        <end position="2197"/>
    </location>
</feature>
<accession>L1JRY4</accession>
<feature type="transmembrane region" description="Helical" evidence="2">
    <location>
        <begin position="1992"/>
        <end position="2013"/>
    </location>
</feature>